<evidence type="ECO:0000313" key="5">
    <source>
        <dbReference type="Proteomes" id="UP001597342"/>
    </source>
</evidence>
<dbReference type="PANTHER" id="PTHR30373">
    <property type="entry name" value="UPF0603 PROTEIN YGCG"/>
    <property type="match status" value="1"/>
</dbReference>
<dbReference type="Proteomes" id="UP001597342">
    <property type="component" value="Unassembled WGS sequence"/>
</dbReference>
<evidence type="ECO:0000313" key="4">
    <source>
        <dbReference type="EMBL" id="MFD2099810.1"/>
    </source>
</evidence>
<feature type="domain" description="TPM" evidence="3">
    <location>
        <begin position="5"/>
        <end position="128"/>
    </location>
</feature>
<keyword evidence="5" id="KW-1185">Reference proteome</keyword>
<dbReference type="PANTHER" id="PTHR30373:SF2">
    <property type="entry name" value="UPF0603 PROTEIN YGCG"/>
    <property type="match status" value="1"/>
</dbReference>
<feature type="region of interest" description="Disordered" evidence="1">
    <location>
        <begin position="283"/>
        <end position="320"/>
    </location>
</feature>
<feature type="compositionally biased region" description="Gly residues" evidence="1">
    <location>
        <begin position="305"/>
        <end position="320"/>
    </location>
</feature>
<dbReference type="Pfam" id="PF04536">
    <property type="entry name" value="TPM_phosphatase"/>
    <property type="match status" value="1"/>
</dbReference>
<organism evidence="4 5">
    <name type="scientific">Flagellimonas iocasae</name>
    <dbReference type="NCBI Taxonomy" id="2055905"/>
    <lineage>
        <taxon>Bacteria</taxon>
        <taxon>Pseudomonadati</taxon>
        <taxon>Bacteroidota</taxon>
        <taxon>Flavobacteriia</taxon>
        <taxon>Flavobacteriales</taxon>
        <taxon>Flavobacteriaceae</taxon>
        <taxon>Flagellimonas</taxon>
    </lineage>
</organism>
<gene>
    <name evidence="4" type="ORF">ACFSJE_08510</name>
</gene>
<sequence>MTQIVTDNGEIFTQPQLDGLRVKLTQFETETTNQLVVLTINELGSETIEQYANGTFNQNKLGQEGKDNGILILFSKLDREVRIEVGYGLEPYITDAVASRIIRNTMIPQFKEEDYFGGLDTATDQIMEFLTNPEALEEFNQEIDAEGEFPWWALVMMTLFLGIFIAAGGFVFYKGYSNLVEMFRGMFTGKLGLLPGLFMLIPTLMMVVFGLVFILMPLFFLAMVFGFDFDPENINLNTSWLYLIPVGFFLITIVLAILKIRIKGKEDFKLSWVKSDSKYMSKTFSSGGSHSFGSSSGGSSSSSFSGGGGSSGGGGASGSW</sequence>
<dbReference type="InterPro" id="IPR007621">
    <property type="entry name" value="TPM_dom"/>
</dbReference>
<proteinExistence type="predicted"/>
<feature type="compositionally biased region" description="Low complexity" evidence="1">
    <location>
        <begin position="284"/>
        <end position="304"/>
    </location>
</feature>
<protein>
    <submittedName>
        <fullName evidence="4">TPM domain-containing protein</fullName>
    </submittedName>
</protein>
<evidence type="ECO:0000259" key="3">
    <source>
        <dbReference type="Pfam" id="PF04536"/>
    </source>
</evidence>
<dbReference type="Gene3D" id="3.10.310.50">
    <property type="match status" value="1"/>
</dbReference>
<keyword evidence="2" id="KW-0472">Membrane</keyword>
<dbReference type="RefSeq" id="WP_379830565.1">
    <property type="nucleotide sequence ID" value="NZ_JBHUHU010000003.1"/>
</dbReference>
<reference evidence="5" key="1">
    <citation type="journal article" date="2019" name="Int. J. Syst. Evol. Microbiol.">
        <title>The Global Catalogue of Microorganisms (GCM) 10K type strain sequencing project: providing services to taxonomists for standard genome sequencing and annotation.</title>
        <authorList>
            <consortium name="The Broad Institute Genomics Platform"/>
            <consortium name="The Broad Institute Genome Sequencing Center for Infectious Disease"/>
            <person name="Wu L."/>
            <person name="Ma J."/>
        </authorList>
    </citation>
    <scope>NUCLEOTIDE SEQUENCE [LARGE SCALE GENOMIC DNA]</scope>
    <source>
        <strain evidence="5">JCM 3389</strain>
    </source>
</reference>
<feature type="transmembrane region" description="Helical" evidence="2">
    <location>
        <begin position="194"/>
        <end position="227"/>
    </location>
</feature>
<dbReference type="EMBL" id="JBHUHU010000003">
    <property type="protein sequence ID" value="MFD2099810.1"/>
    <property type="molecule type" value="Genomic_DNA"/>
</dbReference>
<evidence type="ECO:0000256" key="2">
    <source>
        <dbReference type="SAM" id="Phobius"/>
    </source>
</evidence>
<keyword evidence="2" id="KW-0812">Transmembrane</keyword>
<evidence type="ECO:0000256" key="1">
    <source>
        <dbReference type="SAM" id="MobiDB-lite"/>
    </source>
</evidence>
<keyword evidence="2" id="KW-1133">Transmembrane helix</keyword>
<accession>A0ABW4XWD9</accession>
<name>A0ABW4XWD9_9FLAO</name>
<comment type="caution">
    <text evidence="4">The sequence shown here is derived from an EMBL/GenBank/DDBJ whole genome shotgun (WGS) entry which is preliminary data.</text>
</comment>
<feature type="transmembrane region" description="Helical" evidence="2">
    <location>
        <begin position="239"/>
        <end position="258"/>
    </location>
</feature>
<feature type="transmembrane region" description="Helical" evidence="2">
    <location>
        <begin position="149"/>
        <end position="173"/>
    </location>
</feature>